<dbReference type="AlphaFoldDB" id="A0A4R8DI33"/>
<evidence type="ECO:0000313" key="3">
    <source>
        <dbReference type="Proteomes" id="UP000294498"/>
    </source>
</evidence>
<dbReference type="Proteomes" id="UP000294498">
    <property type="component" value="Unassembled WGS sequence"/>
</dbReference>
<feature type="transmembrane region" description="Helical" evidence="1">
    <location>
        <begin position="177"/>
        <end position="194"/>
    </location>
</feature>
<evidence type="ECO:0000313" key="2">
    <source>
        <dbReference type="EMBL" id="TDW96796.1"/>
    </source>
</evidence>
<keyword evidence="1" id="KW-1133">Transmembrane helix</keyword>
<feature type="transmembrane region" description="Helical" evidence="1">
    <location>
        <begin position="75"/>
        <end position="94"/>
    </location>
</feature>
<name>A0A4R8DI33_9BACT</name>
<keyword evidence="1" id="KW-0472">Membrane</keyword>
<dbReference type="RefSeq" id="WP_133997870.1">
    <property type="nucleotide sequence ID" value="NZ_SODV01000002.1"/>
</dbReference>
<reference evidence="2 3" key="1">
    <citation type="submission" date="2019-03" db="EMBL/GenBank/DDBJ databases">
        <title>Genomic Encyclopedia of Type Strains, Phase IV (KMG-IV): sequencing the most valuable type-strain genomes for metagenomic binning, comparative biology and taxonomic classification.</title>
        <authorList>
            <person name="Goeker M."/>
        </authorList>
    </citation>
    <scope>NUCLEOTIDE SEQUENCE [LARGE SCALE GENOMIC DNA]</scope>
    <source>
        <strain evidence="2 3">DSM 100059</strain>
    </source>
</reference>
<organism evidence="2 3">
    <name type="scientific">Dinghuibacter silviterrae</name>
    <dbReference type="NCBI Taxonomy" id="1539049"/>
    <lineage>
        <taxon>Bacteria</taxon>
        <taxon>Pseudomonadati</taxon>
        <taxon>Bacteroidota</taxon>
        <taxon>Chitinophagia</taxon>
        <taxon>Chitinophagales</taxon>
        <taxon>Chitinophagaceae</taxon>
        <taxon>Dinghuibacter</taxon>
    </lineage>
</organism>
<keyword evidence="1" id="KW-0812">Transmembrane</keyword>
<dbReference type="OrthoDB" id="1452202at2"/>
<feature type="transmembrane region" description="Helical" evidence="1">
    <location>
        <begin position="239"/>
        <end position="258"/>
    </location>
</feature>
<feature type="transmembrane region" description="Helical" evidence="1">
    <location>
        <begin position="18"/>
        <end position="39"/>
    </location>
</feature>
<sequence length="266" mass="30118">MQKILYIEWMKVRSYRAFWILAGLFVVCVFGLNYIAFAIHASVSEKTGKEVGQALLGGPFDYPDVWNTLCWMSGWLLFIPGLIVITIVTNEYTFRTHRQNIMDGWTRTQFITVKLLWVVVLSLLAVLSALLSVLLFGAFGGTSFTVAGMQSLVYLFVESLTYMLVALLMGTLIRRSGLAIGMFFLYLFVFKYVLSLTLNHYTGEFQLGDYMPVSISDTLLSFPFLKPALKGKLPSPPPVYVLLLGSAVYMALFYWIMLRRIKTADL</sequence>
<comment type="caution">
    <text evidence="2">The sequence shown here is derived from an EMBL/GenBank/DDBJ whole genome shotgun (WGS) entry which is preliminary data.</text>
</comment>
<evidence type="ECO:0000256" key="1">
    <source>
        <dbReference type="SAM" id="Phobius"/>
    </source>
</evidence>
<feature type="transmembrane region" description="Helical" evidence="1">
    <location>
        <begin position="115"/>
        <end position="139"/>
    </location>
</feature>
<feature type="transmembrane region" description="Helical" evidence="1">
    <location>
        <begin position="151"/>
        <end position="170"/>
    </location>
</feature>
<dbReference type="PANTHER" id="PTHR37305:SF1">
    <property type="entry name" value="MEMBRANE PROTEIN"/>
    <property type="match status" value="1"/>
</dbReference>
<accession>A0A4R8DI33</accession>
<proteinExistence type="predicted"/>
<protein>
    <submittedName>
        <fullName evidence="2">ABC-2 family transporter</fullName>
    </submittedName>
</protein>
<keyword evidence="3" id="KW-1185">Reference proteome</keyword>
<dbReference type="EMBL" id="SODV01000002">
    <property type="protein sequence ID" value="TDW96796.1"/>
    <property type="molecule type" value="Genomic_DNA"/>
</dbReference>
<dbReference type="PANTHER" id="PTHR37305">
    <property type="entry name" value="INTEGRAL MEMBRANE PROTEIN-RELATED"/>
    <property type="match status" value="1"/>
</dbReference>
<gene>
    <name evidence="2" type="ORF">EDB95_4632</name>
</gene>